<feature type="region of interest" description="Disordered" evidence="2">
    <location>
        <begin position="117"/>
        <end position="147"/>
    </location>
</feature>
<keyword evidence="1" id="KW-0694">RNA-binding</keyword>
<dbReference type="Proteomes" id="UP001205105">
    <property type="component" value="Unassembled WGS sequence"/>
</dbReference>
<keyword evidence="5" id="KW-1185">Reference proteome</keyword>
<feature type="compositionally biased region" description="Low complexity" evidence="2">
    <location>
        <begin position="117"/>
        <end position="135"/>
    </location>
</feature>
<organism evidence="4 5">
    <name type="scientific">Chlorella ohadii</name>
    <dbReference type="NCBI Taxonomy" id="2649997"/>
    <lineage>
        <taxon>Eukaryota</taxon>
        <taxon>Viridiplantae</taxon>
        <taxon>Chlorophyta</taxon>
        <taxon>core chlorophytes</taxon>
        <taxon>Trebouxiophyceae</taxon>
        <taxon>Chlorellales</taxon>
        <taxon>Chlorellaceae</taxon>
        <taxon>Chlorella clade</taxon>
        <taxon>Chlorella</taxon>
    </lineage>
</organism>
<evidence type="ECO:0000313" key="4">
    <source>
        <dbReference type="EMBL" id="KAI7841906.1"/>
    </source>
</evidence>
<dbReference type="GO" id="GO:0003723">
    <property type="term" value="F:RNA binding"/>
    <property type="evidence" value="ECO:0007669"/>
    <property type="project" value="UniProtKB-UniRule"/>
</dbReference>
<evidence type="ECO:0000313" key="5">
    <source>
        <dbReference type="Proteomes" id="UP001205105"/>
    </source>
</evidence>
<dbReference type="SMART" id="SM00360">
    <property type="entry name" value="RRM"/>
    <property type="match status" value="2"/>
</dbReference>
<feature type="region of interest" description="Disordered" evidence="2">
    <location>
        <begin position="324"/>
        <end position="343"/>
    </location>
</feature>
<dbReference type="Gene3D" id="3.30.70.330">
    <property type="match status" value="2"/>
</dbReference>
<dbReference type="PANTHER" id="PTHR32343:SF22">
    <property type="entry name" value="LD29830P"/>
    <property type="match status" value="1"/>
</dbReference>
<reference evidence="4" key="1">
    <citation type="submission" date="2020-11" db="EMBL/GenBank/DDBJ databases">
        <title>Chlorella ohadii genome sequencing and assembly.</title>
        <authorList>
            <person name="Murik O."/>
            <person name="Treves H."/>
            <person name="Kedem I."/>
            <person name="Shotland Y."/>
            <person name="Kaplan A."/>
        </authorList>
    </citation>
    <scope>NUCLEOTIDE SEQUENCE</scope>
    <source>
        <strain evidence="4">1</strain>
    </source>
</reference>
<accession>A0AAD5DTB8</accession>
<dbReference type="AlphaFoldDB" id="A0AAD5DTB8"/>
<dbReference type="InterPro" id="IPR035979">
    <property type="entry name" value="RBD_domain_sf"/>
</dbReference>
<feature type="compositionally biased region" description="Basic and acidic residues" evidence="2">
    <location>
        <begin position="327"/>
        <end position="336"/>
    </location>
</feature>
<name>A0AAD5DTB8_9CHLO</name>
<evidence type="ECO:0000256" key="1">
    <source>
        <dbReference type="PROSITE-ProRule" id="PRU00176"/>
    </source>
</evidence>
<protein>
    <recommendedName>
        <fullName evidence="3">RRM domain-containing protein</fullName>
    </recommendedName>
</protein>
<dbReference type="EMBL" id="JADXDR010000058">
    <property type="protein sequence ID" value="KAI7841906.1"/>
    <property type="molecule type" value="Genomic_DNA"/>
</dbReference>
<dbReference type="InterPro" id="IPR034825">
    <property type="entry name" value="CID8-like_RRM2"/>
</dbReference>
<comment type="caution">
    <text evidence="4">The sequence shown here is derived from an EMBL/GenBank/DDBJ whole genome shotgun (WGS) entry which is preliminary data.</text>
</comment>
<dbReference type="PROSITE" id="PS50102">
    <property type="entry name" value="RRM"/>
    <property type="match status" value="2"/>
</dbReference>
<feature type="domain" description="RRM" evidence="3">
    <location>
        <begin position="249"/>
        <end position="325"/>
    </location>
</feature>
<sequence>MQSDWRVLAAQLQALQLGSATAQPQAVGIPAQQYGSVFAGAPAASAAAGGRASPSSVSHAAPHQLDAAFLGCSDLLARLQMGAAMSAAGVPVGGTTVALPPDALALQQQVAAAVQQQQQQQQQQQAGQQARSGPPGRRRNAAGRRNEEKVRRTIYISDISDAVSEAQLAGFFTDCGQLVDCRVCGDPNSSMRFAFIEFVTEEAAQQALSKSGSMLGDFPIRVSSSKTAIVPVNNTYLPRSQEERELVARTIFVGNIDRIVEREQLREFFENLCGPVSKIRLLGDTQHSCKIAFVEFATAESARGALKLSGALLGTLPLRISPSKTPVRIDSRRSAEGPRSAPQQLGLPVASVPALQQAHPHLSAAHLNPALLMAVAGTFNMGGYPPHYPG</sequence>
<proteinExistence type="predicted"/>
<dbReference type="PANTHER" id="PTHR32343">
    <property type="entry name" value="SERINE/ARGININE-RICH SPLICING FACTOR"/>
    <property type="match status" value="1"/>
</dbReference>
<gene>
    <name evidence="4" type="ORF">COHA_004434</name>
</gene>
<feature type="domain" description="RRM" evidence="3">
    <location>
        <begin position="152"/>
        <end position="227"/>
    </location>
</feature>
<evidence type="ECO:0000259" key="3">
    <source>
        <dbReference type="PROSITE" id="PS50102"/>
    </source>
</evidence>
<dbReference type="CDD" id="cd12460">
    <property type="entry name" value="RRM2_CID8_like"/>
    <property type="match status" value="1"/>
</dbReference>
<evidence type="ECO:0000256" key="2">
    <source>
        <dbReference type="SAM" id="MobiDB-lite"/>
    </source>
</evidence>
<dbReference type="InterPro" id="IPR012677">
    <property type="entry name" value="Nucleotide-bd_a/b_plait_sf"/>
</dbReference>
<dbReference type="Pfam" id="PF00076">
    <property type="entry name" value="RRM_1"/>
    <property type="match status" value="2"/>
</dbReference>
<dbReference type="InterPro" id="IPR000504">
    <property type="entry name" value="RRM_dom"/>
</dbReference>
<dbReference type="SUPFAM" id="SSF54928">
    <property type="entry name" value="RNA-binding domain, RBD"/>
    <property type="match status" value="2"/>
</dbReference>